<proteinExistence type="predicted"/>
<organism evidence="3 4">
    <name type="scientific">Hydnomerulius pinastri MD-312</name>
    <dbReference type="NCBI Taxonomy" id="994086"/>
    <lineage>
        <taxon>Eukaryota</taxon>
        <taxon>Fungi</taxon>
        <taxon>Dikarya</taxon>
        <taxon>Basidiomycota</taxon>
        <taxon>Agaricomycotina</taxon>
        <taxon>Agaricomycetes</taxon>
        <taxon>Agaricomycetidae</taxon>
        <taxon>Boletales</taxon>
        <taxon>Boletales incertae sedis</taxon>
        <taxon>Leucogyrophana</taxon>
    </lineage>
</organism>
<evidence type="ECO:0008006" key="5">
    <source>
        <dbReference type="Google" id="ProtNLM"/>
    </source>
</evidence>
<reference evidence="3 4" key="1">
    <citation type="submission" date="2014-04" db="EMBL/GenBank/DDBJ databases">
        <title>Evolutionary Origins and Diversification of the Mycorrhizal Mutualists.</title>
        <authorList>
            <consortium name="DOE Joint Genome Institute"/>
            <consortium name="Mycorrhizal Genomics Consortium"/>
            <person name="Kohler A."/>
            <person name="Kuo A."/>
            <person name="Nagy L.G."/>
            <person name="Floudas D."/>
            <person name="Copeland A."/>
            <person name="Barry K.W."/>
            <person name="Cichocki N."/>
            <person name="Veneault-Fourrey C."/>
            <person name="LaButti K."/>
            <person name="Lindquist E.A."/>
            <person name="Lipzen A."/>
            <person name="Lundell T."/>
            <person name="Morin E."/>
            <person name="Murat C."/>
            <person name="Riley R."/>
            <person name="Ohm R."/>
            <person name="Sun H."/>
            <person name="Tunlid A."/>
            <person name="Henrissat B."/>
            <person name="Grigoriev I.V."/>
            <person name="Hibbett D.S."/>
            <person name="Martin F."/>
        </authorList>
    </citation>
    <scope>NUCLEOTIDE SEQUENCE [LARGE SCALE GENOMIC DNA]</scope>
    <source>
        <strain evidence="3 4">MD-312</strain>
    </source>
</reference>
<evidence type="ECO:0000313" key="3">
    <source>
        <dbReference type="EMBL" id="KIJ58369.1"/>
    </source>
</evidence>
<dbReference type="EMBL" id="KN839948">
    <property type="protein sequence ID" value="KIJ58369.1"/>
    <property type="molecule type" value="Genomic_DNA"/>
</dbReference>
<dbReference type="AlphaFoldDB" id="A0A0C9UZB3"/>
<dbReference type="Proteomes" id="UP000053820">
    <property type="component" value="Unassembled WGS sequence"/>
</dbReference>
<feature type="region of interest" description="Disordered" evidence="1">
    <location>
        <begin position="28"/>
        <end position="81"/>
    </location>
</feature>
<protein>
    <recommendedName>
        <fullName evidence="5">Secreted protein</fullName>
    </recommendedName>
</protein>
<evidence type="ECO:0000256" key="1">
    <source>
        <dbReference type="SAM" id="MobiDB-lite"/>
    </source>
</evidence>
<feature type="compositionally biased region" description="Basic residues" evidence="1">
    <location>
        <begin position="58"/>
        <end position="75"/>
    </location>
</feature>
<feature type="compositionally biased region" description="Polar residues" evidence="1">
    <location>
        <begin position="38"/>
        <end position="56"/>
    </location>
</feature>
<dbReference type="HOGENOM" id="CLU_178689_0_0_1"/>
<accession>A0A0C9UZB3</accession>
<name>A0A0C9UZB3_9AGAM</name>
<feature type="signal peptide" evidence="2">
    <location>
        <begin position="1"/>
        <end position="15"/>
    </location>
</feature>
<evidence type="ECO:0000256" key="2">
    <source>
        <dbReference type="SAM" id="SignalP"/>
    </source>
</evidence>
<keyword evidence="4" id="KW-1185">Reference proteome</keyword>
<evidence type="ECO:0000313" key="4">
    <source>
        <dbReference type="Proteomes" id="UP000053820"/>
    </source>
</evidence>
<gene>
    <name evidence="3" type="ORF">HYDPIDRAFT_119614</name>
</gene>
<keyword evidence="2" id="KW-0732">Signal</keyword>
<sequence length="81" mass="8863">MSSIIDILLARTVLGALRVQACEESQTCSKRVEEGNTVAESSKSALQDPTITTTKPAASRKRKAKTRGVRSHRHPCSQTPW</sequence>
<feature type="chain" id="PRO_5012045573" description="Secreted protein" evidence="2">
    <location>
        <begin position="16"/>
        <end position="81"/>
    </location>
</feature>